<dbReference type="RefSeq" id="WP_121218971.1">
    <property type="nucleotide sequence ID" value="NZ_JBIUBA010000015.1"/>
</dbReference>
<sequence length="473" mass="50649">MRFAWREVGVVVGVQAVVLTALSDRYGFHRDELYFLAAGKHPAWGYVDQPPLTPVLARVFSAVAGETPAGLRVAATLLAAATLVVVAMITAELGGGRAAQVFAAAATALSGFVLGITHMLSTATVDLLLWVAIAYFSLRVLRGDGRWWVAVGAAVGVAMANKWLVPLLVVSLGLALLVTGPRRVLLSRWLPVGVLVAALLTAPVFVWQLRHDFPLLRVAGGISEVDGGENRAMFVPLQLLYLSPVLVPVWVAGFVRLWREPRYRSVALAYPVLCMITVVSGGKPYYTMPLLVVLLAAGAAPAVRWAARHRVVAGAGAVVGTAVSVVVSLPVLPPSALGPVLAINPEAGEQVGWPELTATVARVWATIPDERRARAVVFARNYGQAGAIERFGPDHGLPRPYSGHMSYADWGPPADSFDGPVLVVGARGPEFTECRVVEIHHAVVENEEDGTDVALCKAPQWSRVWPQLRRYYS</sequence>
<dbReference type="PANTHER" id="PTHR33908:SF11">
    <property type="entry name" value="MEMBRANE PROTEIN"/>
    <property type="match status" value="1"/>
</dbReference>
<proteinExistence type="predicted"/>
<keyword evidence="11" id="KW-1185">Reference proteome</keyword>
<feature type="transmembrane region" description="Helical" evidence="8">
    <location>
        <begin position="288"/>
        <end position="306"/>
    </location>
</feature>
<keyword evidence="2" id="KW-1003">Cell membrane</keyword>
<dbReference type="GO" id="GO:0016763">
    <property type="term" value="F:pentosyltransferase activity"/>
    <property type="evidence" value="ECO:0007669"/>
    <property type="project" value="TreeGrafter"/>
</dbReference>
<feature type="transmembrane region" description="Helical" evidence="8">
    <location>
        <begin position="239"/>
        <end position="258"/>
    </location>
</feature>
<reference evidence="10 11" key="1">
    <citation type="submission" date="2018-10" db="EMBL/GenBank/DDBJ databases">
        <title>Sequencing the genomes of 1000 actinobacteria strains.</title>
        <authorList>
            <person name="Klenk H.-P."/>
        </authorList>
    </citation>
    <scope>NUCLEOTIDE SEQUENCE [LARGE SCALE GENOMIC DNA]</scope>
    <source>
        <strain evidence="10 11">DSM 43911</strain>
    </source>
</reference>
<evidence type="ECO:0000256" key="5">
    <source>
        <dbReference type="ARBA" id="ARBA00022692"/>
    </source>
</evidence>
<evidence type="ECO:0000256" key="8">
    <source>
        <dbReference type="SAM" id="Phobius"/>
    </source>
</evidence>
<feature type="transmembrane region" description="Helical" evidence="8">
    <location>
        <begin position="102"/>
        <end position="135"/>
    </location>
</feature>
<evidence type="ECO:0000256" key="2">
    <source>
        <dbReference type="ARBA" id="ARBA00022475"/>
    </source>
</evidence>
<protein>
    <submittedName>
        <fullName evidence="10">Dolichyl-phosphate-mannose-protein mannosyltransferase</fullName>
    </submittedName>
</protein>
<feature type="transmembrane region" description="Helical" evidence="8">
    <location>
        <begin position="147"/>
        <end position="177"/>
    </location>
</feature>
<evidence type="ECO:0000259" key="9">
    <source>
        <dbReference type="Pfam" id="PF13231"/>
    </source>
</evidence>
<gene>
    <name evidence="10" type="ORF">DFJ66_1348</name>
</gene>
<dbReference type="AlphaFoldDB" id="A0A495X2Q5"/>
<comment type="subcellular location">
    <subcellularLocation>
        <location evidence="1">Cell membrane</location>
        <topology evidence="1">Multi-pass membrane protein</topology>
    </subcellularLocation>
</comment>
<keyword evidence="7 8" id="KW-0472">Membrane</keyword>
<evidence type="ECO:0000256" key="1">
    <source>
        <dbReference type="ARBA" id="ARBA00004651"/>
    </source>
</evidence>
<accession>A0A495X2Q5</accession>
<organism evidence="10 11">
    <name type="scientific">Saccharothrix variisporea</name>
    <dbReference type="NCBI Taxonomy" id="543527"/>
    <lineage>
        <taxon>Bacteria</taxon>
        <taxon>Bacillati</taxon>
        <taxon>Actinomycetota</taxon>
        <taxon>Actinomycetes</taxon>
        <taxon>Pseudonocardiales</taxon>
        <taxon>Pseudonocardiaceae</taxon>
        <taxon>Saccharothrix</taxon>
    </lineage>
</organism>
<feature type="transmembrane region" description="Helical" evidence="8">
    <location>
        <begin position="189"/>
        <end position="209"/>
    </location>
</feature>
<feature type="transmembrane region" description="Helical" evidence="8">
    <location>
        <begin position="311"/>
        <end position="332"/>
    </location>
</feature>
<evidence type="ECO:0000256" key="6">
    <source>
        <dbReference type="ARBA" id="ARBA00022989"/>
    </source>
</evidence>
<evidence type="ECO:0000256" key="3">
    <source>
        <dbReference type="ARBA" id="ARBA00022676"/>
    </source>
</evidence>
<evidence type="ECO:0000313" key="11">
    <source>
        <dbReference type="Proteomes" id="UP000272729"/>
    </source>
</evidence>
<dbReference type="InterPro" id="IPR050297">
    <property type="entry name" value="LipidA_mod_glycosyltrf_83"/>
</dbReference>
<feature type="transmembrane region" description="Helical" evidence="8">
    <location>
        <begin position="69"/>
        <end position="90"/>
    </location>
</feature>
<dbReference type="PANTHER" id="PTHR33908">
    <property type="entry name" value="MANNOSYLTRANSFERASE YKCB-RELATED"/>
    <property type="match status" value="1"/>
</dbReference>
<feature type="domain" description="Glycosyltransferase RgtA/B/C/D-like" evidence="9">
    <location>
        <begin position="48"/>
        <end position="207"/>
    </location>
</feature>
<dbReference type="OrthoDB" id="5166595at2"/>
<feature type="transmembrane region" description="Helical" evidence="8">
    <location>
        <begin position="265"/>
        <end position="282"/>
    </location>
</feature>
<dbReference type="GO" id="GO:0009103">
    <property type="term" value="P:lipopolysaccharide biosynthetic process"/>
    <property type="evidence" value="ECO:0007669"/>
    <property type="project" value="UniProtKB-ARBA"/>
</dbReference>
<dbReference type="Proteomes" id="UP000272729">
    <property type="component" value="Unassembled WGS sequence"/>
</dbReference>
<dbReference type="EMBL" id="RBXR01000001">
    <property type="protein sequence ID" value="RKT68167.1"/>
    <property type="molecule type" value="Genomic_DNA"/>
</dbReference>
<evidence type="ECO:0000313" key="10">
    <source>
        <dbReference type="EMBL" id="RKT68167.1"/>
    </source>
</evidence>
<dbReference type="Pfam" id="PF13231">
    <property type="entry name" value="PMT_2"/>
    <property type="match status" value="1"/>
</dbReference>
<name>A0A495X2Q5_9PSEU</name>
<keyword evidence="6 8" id="KW-1133">Transmembrane helix</keyword>
<evidence type="ECO:0000256" key="4">
    <source>
        <dbReference type="ARBA" id="ARBA00022679"/>
    </source>
</evidence>
<dbReference type="InterPro" id="IPR038731">
    <property type="entry name" value="RgtA/B/C-like"/>
</dbReference>
<dbReference type="GO" id="GO:0005886">
    <property type="term" value="C:plasma membrane"/>
    <property type="evidence" value="ECO:0007669"/>
    <property type="project" value="UniProtKB-SubCell"/>
</dbReference>
<evidence type="ECO:0000256" key="7">
    <source>
        <dbReference type="ARBA" id="ARBA00023136"/>
    </source>
</evidence>
<keyword evidence="5 8" id="KW-0812">Transmembrane</keyword>
<keyword evidence="4 10" id="KW-0808">Transferase</keyword>
<keyword evidence="3 10" id="KW-0328">Glycosyltransferase</keyword>
<comment type="caution">
    <text evidence="10">The sequence shown here is derived from an EMBL/GenBank/DDBJ whole genome shotgun (WGS) entry which is preliminary data.</text>
</comment>